<name>A0A1Y2GLV9_9FUNG</name>
<dbReference type="EMBL" id="MCFF01000022">
    <property type="protein sequence ID" value="ORZ13801.1"/>
    <property type="molecule type" value="Genomic_DNA"/>
</dbReference>
<dbReference type="GeneID" id="33566276"/>
<dbReference type="AlphaFoldDB" id="A0A1Y2GLV9"/>
<dbReference type="Proteomes" id="UP000193648">
    <property type="component" value="Unassembled WGS sequence"/>
</dbReference>
<keyword evidence="4" id="KW-0914">Notch signaling pathway</keyword>
<feature type="transmembrane region" description="Helical" evidence="7">
    <location>
        <begin position="55"/>
        <end position="78"/>
    </location>
</feature>
<gene>
    <name evidence="8" type="ORF">BCR41DRAFT_355013</name>
</gene>
<evidence type="ECO:0000256" key="6">
    <source>
        <dbReference type="ARBA" id="ARBA00023136"/>
    </source>
</evidence>
<accession>A0A1Y2GLV9</accession>
<evidence type="ECO:0000256" key="7">
    <source>
        <dbReference type="SAM" id="Phobius"/>
    </source>
</evidence>
<protein>
    <recommendedName>
        <fullName evidence="10">Gamma-secretase aspartyl protease complex, presenilin enhancer-2 subunit</fullName>
    </recommendedName>
</protein>
<evidence type="ECO:0000313" key="8">
    <source>
        <dbReference type="EMBL" id="ORZ13801.1"/>
    </source>
</evidence>
<keyword evidence="6 7" id="KW-0472">Membrane</keyword>
<sequence>MAKTIEKMSAVKILTISKKLFFGGFCLLPFLWVYNILYIWPVRNRSDLNPKVRQYLLMSGIMAAVLFVIFAAWFGVFVNHRLQWGETGDLLTVVLVKGV</sequence>
<dbReference type="InParanoid" id="A0A1Y2GLV9"/>
<comment type="caution">
    <text evidence="8">The sequence shown here is derived from an EMBL/GenBank/DDBJ whole genome shotgun (WGS) entry which is preliminary data.</text>
</comment>
<evidence type="ECO:0000256" key="2">
    <source>
        <dbReference type="ARBA" id="ARBA00009607"/>
    </source>
</evidence>
<keyword evidence="9" id="KW-1185">Reference proteome</keyword>
<organism evidence="8 9">
    <name type="scientific">Lobosporangium transversale</name>
    <dbReference type="NCBI Taxonomy" id="64571"/>
    <lineage>
        <taxon>Eukaryota</taxon>
        <taxon>Fungi</taxon>
        <taxon>Fungi incertae sedis</taxon>
        <taxon>Mucoromycota</taxon>
        <taxon>Mortierellomycotina</taxon>
        <taxon>Mortierellomycetes</taxon>
        <taxon>Mortierellales</taxon>
        <taxon>Mortierellaceae</taxon>
        <taxon>Lobosporangium</taxon>
    </lineage>
</organism>
<keyword evidence="3 7" id="KW-0812">Transmembrane</keyword>
<dbReference type="PANTHER" id="PTHR16318">
    <property type="entry name" value="GAMMA-SECRETASE SUBUNIT PEN-2"/>
    <property type="match status" value="1"/>
</dbReference>
<reference evidence="8 9" key="1">
    <citation type="submission" date="2016-07" db="EMBL/GenBank/DDBJ databases">
        <title>Pervasive Adenine N6-methylation of Active Genes in Fungi.</title>
        <authorList>
            <consortium name="DOE Joint Genome Institute"/>
            <person name="Mondo S.J."/>
            <person name="Dannebaum R.O."/>
            <person name="Kuo R.C."/>
            <person name="Labutti K."/>
            <person name="Haridas S."/>
            <person name="Kuo A."/>
            <person name="Salamov A."/>
            <person name="Ahrendt S.R."/>
            <person name="Lipzen A."/>
            <person name="Sullivan W."/>
            <person name="Andreopoulos W.B."/>
            <person name="Clum A."/>
            <person name="Lindquist E."/>
            <person name="Daum C."/>
            <person name="Ramamoorthy G.K."/>
            <person name="Gryganskyi A."/>
            <person name="Culley D."/>
            <person name="Magnuson J.K."/>
            <person name="James T.Y."/>
            <person name="O'Malley M.A."/>
            <person name="Stajich J.E."/>
            <person name="Spatafora J.W."/>
            <person name="Visel A."/>
            <person name="Grigoriev I.V."/>
        </authorList>
    </citation>
    <scope>NUCLEOTIDE SEQUENCE [LARGE SCALE GENOMIC DNA]</scope>
    <source>
        <strain evidence="8 9">NRRL 3116</strain>
    </source>
</reference>
<keyword evidence="5 7" id="KW-1133">Transmembrane helix</keyword>
<evidence type="ECO:0000256" key="1">
    <source>
        <dbReference type="ARBA" id="ARBA00004141"/>
    </source>
</evidence>
<evidence type="ECO:0000256" key="3">
    <source>
        <dbReference type="ARBA" id="ARBA00022692"/>
    </source>
</evidence>
<evidence type="ECO:0000256" key="4">
    <source>
        <dbReference type="ARBA" id="ARBA00022976"/>
    </source>
</evidence>
<feature type="transmembrane region" description="Helical" evidence="7">
    <location>
        <begin position="20"/>
        <end position="40"/>
    </location>
</feature>
<dbReference type="OrthoDB" id="524898at2759"/>
<dbReference type="PANTHER" id="PTHR16318:SF0">
    <property type="entry name" value="GAMMA-SECRETASE SUBUNIT PEN-2"/>
    <property type="match status" value="1"/>
</dbReference>
<dbReference type="Pfam" id="PF10251">
    <property type="entry name" value="PEN-2"/>
    <property type="match status" value="1"/>
</dbReference>
<dbReference type="GO" id="GO:0070765">
    <property type="term" value="C:gamma-secretase complex"/>
    <property type="evidence" value="ECO:0007669"/>
    <property type="project" value="TreeGrafter"/>
</dbReference>
<dbReference type="InterPro" id="IPR019379">
    <property type="entry name" value="Gamma_Secretase_Asp_P_PEN2"/>
</dbReference>
<dbReference type="STRING" id="64571.A0A1Y2GLV9"/>
<evidence type="ECO:0000313" key="9">
    <source>
        <dbReference type="Proteomes" id="UP000193648"/>
    </source>
</evidence>
<evidence type="ECO:0000256" key="5">
    <source>
        <dbReference type="ARBA" id="ARBA00022989"/>
    </source>
</evidence>
<comment type="subcellular location">
    <subcellularLocation>
        <location evidence="1">Membrane</location>
        <topology evidence="1">Multi-pass membrane protein</topology>
    </subcellularLocation>
</comment>
<comment type="similarity">
    <text evidence="2">Belongs to the PEN-2 family.</text>
</comment>
<dbReference type="RefSeq" id="XP_021880585.1">
    <property type="nucleotide sequence ID" value="XM_022024432.1"/>
</dbReference>
<proteinExistence type="inferred from homology"/>
<evidence type="ECO:0008006" key="10">
    <source>
        <dbReference type="Google" id="ProtNLM"/>
    </source>
</evidence>